<dbReference type="EMBL" id="JANPWB010000012">
    <property type="protein sequence ID" value="KAJ1121195.1"/>
    <property type="molecule type" value="Genomic_DNA"/>
</dbReference>
<keyword evidence="8" id="KW-0675">Receptor</keyword>
<protein>
    <recommendedName>
        <fullName evidence="11">Receptor ligand binding region domain-containing protein</fullName>
    </recommendedName>
</protein>
<proteinExistence type="predicted"/>
<dbReference type="PRINTS" id="PR00248">
    <property type="entry name" value="GPCRMGR"/>
</dbReference>
<feature type="domain" description="Receptor ligand binding region" evidence="11">
    <location>
        <begin position="1"/>
        <end position="386"/>
    </location>
</feature>
<keyword evidence="10" id="KW-0807">Transducer</keyword>
<evidence type="ECO:0000256" key="5">
    <source>
        <dbReference type="ARBA" id="ARBA00022989"/>
    </source>
</evidence>
<dbReference type="InterPro" id="IPR000337">
    <property type="entry name" value="GPCR_3"/>
</dbReference>
<organism evidence="12 13">
    <name type="scientific">Pleurodeles waltl</name>
    <name type="common">Iberian ribbed newt</name>
    <dbReference type="NCBI Taxonomy" id="8319"/>
    <lineage>
        <taxon>Eukaryota</taxon>
        <taxon>Metazoa</taxon>
        <taxon>Chordata</taxon>
        <taxon>Craniata</taxon>
        <taxon>Vertebrata</taxon>
        <taxon>Euteleostomi</taxon>
        <taxon>Amphibia</taxon>
        <taxon>Batrachia</taxon>
        <taxon>Caudata</taxon>
        <taxon>Salamandroidea</taxon>
        <taxon>Salamandridae</taxon>
        <taxon>Pleurodelinae</taxon>
        <taxon>Pleurodeles</taxon>
    </lineage>
</organism>
<evidence type="ECO:0000256" key="2">
    <source>
        <dbReference type="ARBA" id="ARBA00022475"/>
    </source>
</evidence>
<evidence type="ECO:0000256" key="10">
    <source>
        <dbReference type="ARBA" id="ARBA00023224"/>
    </source>
</evidence>
<evidence type="ECO:0000256" key="6">
    <source>
        <dbReference type="ARBA" id="ARBA00023040"/>
    </source>
</evidence>
<dbReference type="GO" id="GO:0005886">
    <property type="term" value="C:plasma membrane"/>
    <property type="evidence" value="ECO:0007669"/>
    <property type="project" value="UniProtKB-SubCell"/>
</dbReference>
<evidence type="ECO:0000256" key="4">
    <source>
        <dbReference type="ARBA" id="ARBA00022729"/>
    </source>
</evidence>
<dbReference type="Proteomes" id="UP001066276">
    <property type="component" value="Chromosome 8"/>
</dbReference>
<keyword evidence="3" id="KW-0812">Transmembrane</keyword>
<reference evidence="12" key="1">
    <citation type="journal article" date="2022" name="bioRxiv">
        <title>Sequencing and chromosome-scale assembly of the giantPleurodeles waltlgenome.</title>
        <authorList>
            <person name="Brown T."/>
            <person name="Elewa A."/>
            <person name="Iarovenko S."/>
            <person name="Subramanian E."/>
            <person name="Araus A.J."/>
            <person name="Petzold A."/>
            <person name="Susuki M."/>
            <person name="Suzuki K.-i.T."/>
            <person name="Hayashi T."/>
            <person name="Toyoda A."/>
            <person name="Oliveira C."/>
            <person name="Osipova E."/>
            <person name="Leigh N.D."/>
            <person name="Simon A."/>
            <person name="Yun M.H."/>
        </authorList>
    </citation>
    <scope>NUCLEOTIDE SEQUENCE</scope>
    <source>
        <strain evidence="12">20211129_DDA</strain>
        <tissue evidence="12">Liver</tissue>
    </source>
</reference>
<dbReference type="PRINTS" id="PR00592">
    <property type="entry name" value="CASENSINGR"/>
</dbReference>
<dbReference type="PANTHER" id="PTHR24061:SF0">
    <property type="entry name" value="C-FAMILY ODORANT RECEPTOR OLFCT1"/>
    <property type="match status" value="1"/>
</dbReference>
<keyword evidence="9" id="KW-0325">Glycoprotein</keyword>
<evidence type="ECO:0000256" key="9">
    <source>
        <dbReference type="ARBA" id="ARBA00023180"/>
    </source>
</evidence>
<evidence type="ECO:0000256" key="8">
    <source>
        <dbReference type="ARBA" id="ARBA00023170"/>
    </source>
</evidence>
<keyword evidence="7" id="KW-0472">Membrane</keyword>
<evidence type="ECO:0000313" key="12">
    <source>
        <dbReference type="EMBL" id="KAJ1121195.1"/>
    </source>
</evidence>
<dbReference type="InterPro" id="IPR001828">
    <property type="entry name" value="ANF_lig-bd_rcpt"/>
</dbReference>
<dbReference type="FunFam" id="3.40.50.2300:FF:000016">
    <property type="entry name" value="Taste 1 receptor member 2"/>
    <property type="match status" value="1"/>
</dbReference>
<evidence type="ECO:0000256" key="7">
    <source>
        <dbReference type="ARBA" id="ARBA00023136"/>
    </source>
</evidence>
<dbReference type="InterPro" id="IPR000068">
    <property type="entry name" value="GPCR_3_Ca_sens_rcpt-rel"/>
</dbReference>
<dbReference type="AlphaFoldDB" id="A0AAV7P229"/>
<keyword evidence="5" id="KW-1133">Transmembrane helix</keyword>
<keyword evidence="6" id="KW-0297">G-protein coupled receptor</keyword>
<comment type="subcellular location">
    <subcellularLocation>
        <location evidence="1">Cell membrane</location>
        <topology evidence="1">Multi-pass membrane protein</topology>
    </subcellularLocation>
</comment>
<evidence type="ECO:0000256" key="3">
    <source>
        <dbReference type="ARBA" id="ARBA00022692"/>
    </source>
</evidence>
<dbReference type="Gene3D" id="3.40.50.2300">
    <property type="match status" value="2"/>
</dbReference>
<evidence type="ECO:0000256" key="1">
    <source>
        <dbReference type="ARBA" id="ARBA00004651"/>
    </source>
</evidence>
<evidence type="ECO:0000259" key="11">
    <source>
        <dbReference type="Pfam" id="PF01094"/>
    </source>
</evidence>
<dbReference type="PANTHER" id="PTHR24061">
    <property type="entry name" value="CALCIUM-SENSING RECEPTOR-RELATED"/>
    <property type="match status" value="1"/>
</dbReference>
<sequence length="397" mass="43946">MVFAIQEINQSTGLLPNITLGFHISDSCTSENRAVKRTLELLSGKSGPVPGYRCPTHPPLASIIGETFSALSVPMARILGVLHYPQISHSSLLSTLSDKRLFPSFLRTVPGHNFQNSALAQLMGHFNWTWLGMIISESESGLKGGQDMKMKIEENGGCVAFMEKIHLLHPKEKVLRLVQMIKNHSASVIIVHSEEVHVKLFLETLHDLNVTNKVWVFSASFLIASGLFGKQVWRILNGTLGLAPYAGRMPGFEEFLHHLHPSTSEGDIFFKPFWSQAFHCRWPQTNNTKTMSTLGEDAGLCSGEKALEKQTISLFELNDLSFTYHAYEAVHALAHALHDLFSCTDGQGPFVNRTCANINDILPWQGAEKSAKGFVHGFCAEATGKIDISEECSSRML</sequence>
<gene>
    <name evidence="12" type="ORF">NDU88_009317</name>
</gene>
<dbReference type="SUPFAM" id="SSF53822">
    <property type="entry name" value="Periplasmic binding protein-like I"/>
    <property type="match status" value="1"/>
</dbReference>
<keyword evidence="13" id="KW-1185">Reference proteome</keyword>
<dbReference type="GO" id="GO:0004930">
    <property type="term" value="F:G protein-coupled receptor activity"/>
    <property type="evidence" value="ECO:0007669"/>
    <property type="project" value="UniProtKB-KW"/>
</dbReference>
<accession>A0AAV7P229</accession>
<dbReference type="Pfam" id="PF01094">
    <property type="entry name" value="ANF_receptor"/>
    <property type="match status" value="1"/>
</dbReference>
<name>A0AAV7P229_PLEWA</name>
<dbReference type="InterPro" id="IPR028082">
    <property type="entry name" value="Peripla_BP_I"/>
</dbReference>
<keyword evidence="2" id="KW-1003">Cell membrane</keyword>
<evidence type="ECO:0000313" key="13">
    <source>
        <dbReference type="Proteomes" id="UP001066276"/>
    </source>
</evidence>
<keyword evidence="4" id="KW-0732">Signal</keyword>
<comment type="caution">
    <text evidence="12">The sequence shown here is derived from an EMBL/GenBank/DDBJ whole genome shotgun (WGS) entry which is preliminary data.</text>
</comment>